<dbReference type="PANTHER" id="PTHR23077:SF171">
    <property type="entry name" value="NUCLEAR VALOSIN-CONTAINING PROTEIN-LIKE"/>
    <property type="match status" value="1"/>
</dbReference>
<feature type="region of interest" description="Disordered" evidence="9">
    <location>
        <begin position="188"/>
        <end position="207"/>
    </location>
</feature>
<dbReference type="Pfam" id="PF00153">
    <property type="entry name" value="Mito_carr"/>
    <property type="match status" value="1"/>
</dbReference>
<comment type="caution">
    <text evidence="12">The sequence shown here is derived from an EMBL/GenBank/DDBJ whole genome shotgun (WGS) entry which is preliminary data.</text>
</comment>
<sequence length="1041" mass="111703">MSPLDQQASPWSTRRSLTLFATISTRQIEFDQAVPDPIGPVLRRARARDHLGQPPHHRCRHGREAANDERRRERPLRAIRFFTNGVPTPMPWLRLDAILLMLVSVPPYINLERNSVKSAWRIAVDAREDGVPRQRRLRTRCCHGFLYVLYITIYALISIFPTDSKINSAKGAAAVAPAKDALIYGREKSPSTLPSSSSSWATPSPSRVPRYQNIPQIMRNIWVEDGFEGFHRGLGPIIFGNLPTWAIYSSVYDTCKLPEPHTPPSPSSLLLALQSPLRLSCQHGSQVRPQAQVRPRPKPKPDPKPESESDFTGPTPTFSILSKPTACPAGVDPQLEELDYSLFKPIIRIGVFKHVPLTGGAILYGPPGTGKTSIVAHVASAARVPVVVLRANTVHSKFYGESEKVLAAVFKEARERAPSAILIDELECLFPAGDASTATESHKSMLSQLLTELDDTQQGQVVVIGSQRWKKTELEASRYSVLGTEMQEDRVDAHPMLGPEMQDDGVGAQQAQASPQVSTPDLIACSPLDQGVQSMNGAGSSSADATISLGESTLSESAQGIASSDAAQKKPLSPPHPQARIDKTTKTAAPFTFSFGAGSADRPDWATATAGDEATADAAMAELASAATRVSDGGDSDADSDTSVAAVGTLARPAGTRASSRIAKAGIHLATGEQQVRTGVRLHTAEVASPAKPNPSRANAPKATAPATASRARPLLPLQQLINRDLDARQKKEASISGFLKAMMGGLQEMDGLNALDEEKIRTLRVLLTANAKTVLAKPDGHPLPASIRAFLEAWDSSRPSPPLPTEPSPAPTTGGASGAVPTQTWASTARAGAAQPLRSKARPLAPLEGFRTQGGAKGDAAKIAAAGGAQDDRTFIRLPKEHPLREEDQYETLLRLERLFKSQKQPQLSIGRVKKVPSGFSFTPGVNCTAADFQSQFGAIAEDLGSDAKVEGPCAWKQFCLRGIPKFVISGSQLQRVTASDLQDLLLQRFPAVNSPSSPGSYPARPTMTTFGSLLICKVHLQARMAVRSQTGSFSWTVTA</sequence>
<feature type="region of interest" description="Disordered" evidence="9">
    <location>
        <begin position="686"/>
        <end position="710"/>
    </location>
</feature>
<dbReference type="Gene3D" id="3.40.50.300">
    <property type="entry name" value="P-loop containing nucleotide triphosphate hydrolases"/>
    <property type="match status" value="1"/>
</dbReference>
<dbReference type="EMBL" id="LWDE02000330">
    <property type="protein sequence ID" value="KAE8248712.1"/>
    <property type="molecule type" value="Genomic_DNA"/>
</dbReference>
<reference evidence="12" key="2">
    <citation type="journal article" date="2019" name="IMA Fungus">
        <title>Genome sequencing and comparison of five Tilletia species to identify candidate genes for the detection of regulated species infecting wheat.</title>
        <authorList>
            <person name="Nguyen H.D.T."/>
            <person name="Sultana T."/>
            <person name="Kesanakurti P."/>
            <person name="Hambleton S."/>
        </authorList>
    </citation>
    <scope>NUCLEOTIDE SEQUENCE</scope>
    <source>
        <strain evidence="12">DAOMC 236426</strain>
    </source>
</reference>
<evidence type="ECO:0000256" key="5">
    <source>
        <dbReference type="ARBA" id="ARBA00022840"/>
    </source>
</evidence>
<dbReference type="InterPro" id="IPR003593">
    <property type="entry name" value="AAA+_ATPase"/>
</dbReference>
<organism evidence="12 13">
    <name type="scientific">Tilletia controversa</name>
    <name type="common">dwarf bunt fungus</name>
    <dbReference type="NCBI Taxonomy" id="13291"/>
    <lineage>
        <taxon>Eukaryota</taxon>
        <taxon>Fungi</taxon>
        <taxon>Dikarya</taxon>
        <taxon>Basidiomycota</taxon>
        <taxon>Ustilaginomycotina</taxon>
        <taxon>Exobasidiomycetes</taxon>
        <taxon>Tilletiales</taxon>
        <taxon>Tilletiaceae</taxon>
        <taxon>Tilletia</taxon>
    </lineage>
</organism>
<feature type="compositionally biased region" description="Basic and acidic residues" evidence="9">
    <location>
        <begin position="62"/>
        <end position="71"/>
    </location>
</feature>
<comment type="subcellular location">
    <subcellularLocation>
        <location evidence="1">Membrane</location>
        <topology evidence="1">Multi-pass membrane protein</topology>
    </subcellularLocation>
</comment>
<dbReference type="Pfam" id="PF00004">
    <property type="entry name" value="AAA"/>
    <property type="match status" value="1"/>
</dbReference>
<dbReference type="InterPro" id="IPR023395">
    <property type="entry name" value="MCP_dom_sf"/>
</dbReference>
<protein>
    <recommendedName>
        <fullName evidence="11">AAA+ ATPase domain-containing protein</fullName>
    </recommendedName>
</protein>
<feature type="region of interest" description="Disordered" evidence="9">
    <location>
        <begin position="49"/>
        <end position="71"/>
    </location>
</feature>
<dbReference type="Gene3D" id="1.50.40.10">
    <property type="entry name" value="Mitochondrial carrier domain"/>
    <property type="match status" value="1"/>
</dbReference>
<dbReference type="GO" id="GO:0005524">
    <property type="term" value="F:ATP binding"/>
    <property type="evidence" value="ECO:0007669"/>
    <property type="project" value="UniProtKB-KW"/>
</dbReference>
<keyword evidence="6 10" id="KW-1133">Transmembrane helix</keyword>
<dbReference type="PANTHER" id="PTHR23077">
    <property type="entry name" value="AAA-FAMILY ATPASE"/>
    <property type="match status" value="1"/>
</dbReference>
<dbReference type="InterPro" id="IPR018108">
    <property type="entry name" value="MCP_transmembrane"/>
</dbReference>
<evidence type="ECO:0000256" key="3">
    <source>
        <dbReference type="ARBA" id="ARBA00022692"/>
    </source>
</evidence>
<dbReference type="GO" id="GO:0016020">
    <property type="term" value="C:membrane"/>
    <property type="evidence" value="ECO:0007669"/>
    <property type="project" value="UniProtKB-SubCell"/>
</dbReference>
<evidence type="ECO:0000259" key="11">
    <source>
        <dbReference type="SMART" id="SM00382"/>
    </source>
</evidence>
<feature type="compositionally biased region" description="Pro residues" evidence="9">
    <location>
        <begin position="800"/>
        <end position="811"/>
    </location>
</feature>
<proteinExistence type="inferred from homology"/>
<feature type="compositionally biased region" description="Polar residues" evidence="9">
    <location>
        <begin position="531"/>
        <end position="566"/>
    </location>
</feature>
<name>A0A8X7MUG0_9BASI</name>
<dbReference type="SUPFAM" id="SSF103506">
    <property type="entry name" value="Mitochondrial carrier"/>
    <property type="match status" value="1"/>
</dbReference>
<comment type="similarity">
    <text evidence="2">Belongs to the AAA ATPase family.</text>
</comment>
<accession>A0A8X7MUG0</accession>
<feature type="repeat" description="Solcar" evidence="8">
    <location>
        <begin position="163"/>
        <end position="258"/>
    </location>
</feature>
<dbReference type="SMART" id="SM00382">
    <property type="entry name" value="AAA"/>
    <property type="match status" value="1"/>
</dbReference>
<dbReference type="AlphaFoldDB" id="A0A8X7MUG0"/>
<reference evidence="12" key="1">
    <citation type="submission" date="2016-04" db="EMBL/GenBank/DDBJ databases">
        <authorList>
            <person name="Nguyen H.D."/>
            <person name="Samba Siva P."/>
            <person name="Cullis J."/>
            <person name="Levesque C.A."/>
            <person name="Hambleton S."/>
        </authorList>
    </citation>
    <scope>NUCLEOTIDE SEQUENCE</scope>
    <source>
        <strain evidence="12">DAOMC 236426</strain>
    </source>
</reference>
<feature type="compositionally biased region" description="Low complexity" evidence="9">
    <location>
        <begin position="696"/>
        <end position="710"/>
    </location>
</feature>
<dbReference type="InterPro" id="IPR027417">
    <property type="entry name" value="P-loop_NTPase"/>
</dbReference>
<feature type="transmembrane region" description="Helical" evidence="10">
    <location>
        <begin position="141"/>
        <end position="160"/>
    </location>
</feature>
<gene>
    <name evidence="12" type="ORF">A4X06_0g3560</name>
</gene>
<keyword evidence="3 8" id="KW-0812">Transmembrane</keyword>
<evidence type="ECO:0000256" key="6">
    <source>
        <dbReference type="ARBA" id="ARBA00022989"/>
    </source>
</evidence>
<evidence type="ECO:0000313" key="13">
    <source>
        <dbReference type="Proteomes" id="UP000077684"/>
    </source>
</evidence>
<feature type="region of interest" description="Disordered" evidence="9">
    <location>
        <begin position="283"/>
        <end position="315"/>
    </location>
</feature>
<feature type="region of interest" description="Disordered" evidence="9">
    <location>
        <begin position="797"/>
        <end position="822"/>
    </location>
</feature>
<keyword evidence="4" id="KW-0547">Nucleotide-binding</keyword>
<feature type="domain" description="AAA+ ATPase" evidence="11">
    <location>
        <begin position="357"/>
        <end position="492"/>
    </location>
</feature>
<evidence type="ECO:0000256" key="1">
    <source>
        <dbReference type="ARBA" id="ARBA00004141"/>
    </source>
</evidence>
<dbReference type="Proteomes" id="UP000077684">
    <property type="component" value="Unassembled WGS sequence"/>
</dbReference>
<keyword evidence="13" id="KW-1185">Reference proteome</keyword>
<dbReference type="InterPro" id="IPR050168">
    <property type="entry name" value="AAA_ATPase_domain"/>
</dbReference>
<dbReference type="PROSITE" id="PS50920">
    <property type="entry name" value="SOLCAR"/>
    <property type="match status" value="1"/>
</dbReference>
<evidence type="ECO:0000313" key="12">
    <source>
        <dbReference type="EMBL" id="KAE8248712.1"/>
    </source>
</evidence>
<feature type="region of interest" description="Disordered" evidence="9">
    <location>
        <begin position="495"/>
        <end position="585"/>
    </location>
</feature>
<evidence type="ECO:0000256" key="2">
    <source>
        <dbReference type="ARBA" id="ARBA00006914"/>
    </source>
</evidence>
<evidence type="ECO:0000256" key="8">
    <source>
        <dbReference type="PROSITE-ProRule" id="PRU00282"/>
    </source>
</evidence>
<evidence type="ECO:0000256" key="9">
    <source>
        <dbReference type="SAM" id="MobiDB-lite"/>
    </source>
</evidence>
<dbReference type="InterPro" id="IPR003959">
    <property type="entry name" value="ATPase_AAA_core"/>
</dbReference>
<evidence type="ECO:0000256" key="4">
    <source>
        <dbReference type="ARBA" id="ARBA00022741"/>
    </source>
</evidence>
<evidence type="ECO:0000256" key="7">
    <source>
        <dbReference type="ARBA" id="ARBA00023136"/>
    </source>
</evidence>
<keyword evidence="5" id="KW-0067">ATP-binding</keyword>
<dbReference type="GO" id="GO:0016887">
    <property type="term" value="F:ATP hydrolysis activity"/>
    <property type="evidence" value="ECO:0007669"/>
    <property type="project" value="InterPro"/>
</dbReference>
<dbReference type="SUPFAM" id="SSF52540">
    <property type="entry name" value="P-loop containing nucleoside triphosphate hydrolases"/>
    <property type="match status" value="1"/>
</dbReference>
<keyword evidence="7 8" id="KW-0472">Membrane</keyword>
<feature type="compositionally biased region" description="Low complexity" evidence="9">
    <location>
        <begin position="190"/>
        <end position="205"/>
    </location>
</feature>
<evidence type="ECO:0000256" key="10">
    <source>
        <dbReference type="SAM" id="Phobius"/>
    </source>
</evidence>